<organism evidence="7">
    <name type="scientific">mine drainage metagenome</name>
    <dbReference type="NCBI Taxonomy" id="410659"/>
    <lineage>
        <taxon>unclassified sequences</taxon>
        <taxon>metagenomes</taxon>
        <taxon>ecological metagenomes</taxon>
    </lineage>
</organism>
<dbReference type="EC" id="2.7.7.23" evidence="1"/>
<comment type="catalytic activity">
    <reaction evidence="4">
        <text>N-acetyl-alpha-D-glucosamine 1-phosphate + UTP + H(+) = UDP-N-acetyl-alpha-D-glucosamine + diphosphate</text>
        <dbReference type="Rhea" id="RHEA:13509"/>
        <dbReference type="ChEBI" id="CHEBI:15378"/>
        <dbReference type="ChEBI" id="CHEBI:33019"/>
        <dbReference type="ChEBI" id="CHEBI:46398"/>
        <dbReference type="ChEBI" id="CHEBI:57705"/>
        <dbReference type="ChEBI" id="CHEBI:57776"/>
        <dbReference type="EC" id="2.7.7.23"/>
    </reaction>
</comment>
<feature type="compositionally biased region" description="Basic residues" evidence="5">
    <location>
        <begin position="217"/>
        <end position="263"/>
    </location>
</feature>
<evidence type="ECO:0000259" key="6">
    <source>
        <dbReference type="Pfam" id="PF12804"/>
    </source>
</evidence>
<dbReference type="PANTHER" id="PTHR43584">
    <property type="entry name" value="NUCLEOTIDYL TRANSFERASE"/>
    <property type="match status" value="1"/>
</dbReference>
<evidence type="ECO:0000256" key="4">
    <source>
        <dbReference type="ARBA" id="ARBA00048493"/>
    </source>
</evidence>
<comment type="caution">
    <text evidence="7">The sequence shown here is derived from an EMBL/GenBank/DDBJ whole genome shotgun (WGS) entry which is preliminary data.</text>
</comment>
<evidence type="ECO:0000256" key="2">
    <source>
        <dbReference type="ARBA" id="ARBA00022679"/>
    </source>
</evidence>
<dbReference type="SUPFAM" id="SSF53448">
    <property type="entry name" value="Nucleotide-diphospho-sugar transferases"/>
    <property type="match status" value="1"/>
</dbReference>
<reference evidence="7" key="2">
    <citation type="journal article" date="2014" name="ISME J.">
        <title>Microbial stratification in low pH oxic and suboxic macroscopic growths along an acid mine drainage.</title>
        <authorList>
            <person name="Mendez-Garcia C."/>
            <person name="Mesa V."/>
            <person name="Sprenger R.R."/>
            <person name="Richter M."/>
            <person name="Diez M.S."/>
            <person name="Solano J."/>
            <person name="Bargiela R."/>
            <person name="Golyshina O.V."/>
            <person name="Manteca A."/>
            <person name="Ramos J.L."/>
            <person name="Gallego J.R."/>
            <person name="Llorente I."/>
            <person name="Martins Dos Santos V.A."/>
            <person name="Jensen O.N."/>
            <person name="Pelaez A.I."/>
            <person name="Sanchez J."/>
            <person name="Ferrer M."/>
        </authorList>
    </citation>
    <scope>NUCLEOTIDE SEQUENCE</scope>
</reference>
<reference evidence="7" key="1">
    <citation type="submission" date="2013-08" db="EMBL/GenBank/DDBJ databases">
        <authorList>
            <person name="Mendez C."/>
            <person name="Richter M."/>
            <person name="Ferrer M."/>
            <person name="Sanchez J."/>
        </authorList>
    </citation>
    <scope>NUCLEOTIDE SEQUENCE</scope>
</reference>
<keyword evidence="2" id="KW-0808">Transferase</keyword>
<dbReference type="InterPro" id="IPR025877">
    <property type="entry name" value="MobA-like_NTP_Trfase"/>
</dbReference>
<evidence type="ECO:0000256" key="3">
    <source>
        <dbReference type="ARBA" id="ARBA00022695"/>
    </source>
</evidence>
<proteinExistence type="predicted"/>
<dbReference type="GO" id="GO:0003977">
    <property type="term" value="F:UDP-N-acetylglucosamine diphosphorylase activity"/>
    <property type="evidence" value="ECO:0007669"/>
    <property type="project" value="UniProtKB-EC"/>
</dbReference>
<protein>
    <recommendedName>
        <fullName evidence="1">UDP-N-acetylglucosamine diphosphorylase</fullName>
        <ecNumber evidence="1">2.7.7.23</ecNumber>
    </recommendedName>
</protein>
<dbReference type="InterPro" id="IPR029044">
    <property type="entry name" value="Nucleotide-diphossugar_trans"/>
</dbReference>
<dbReference type="Pfam" id="PF12804">
    <property type="entry name" value="NTP_transf_3"/>
    <property type="match status" value="1"/>
</dbReference>
<evidence type="ECO:0000256" key="5">
    <source>
        <dbReference type="SAM" id="MobiDB-lite"/>
    </source>
</evidence>
<dbReference type="EMBL" id="AUZY01010678">
    <property type="protein sequence ID" value="EQD37641.1"/>
    <property type="molecule type" value="Genomic_DNA"/>
</dbReference>
<dbReference type="Gene3D" id="3.90.550.10">
    <property type="entry name" value="Spore Coat Polysaccharide Biosynthesis Protein SpsA, Chain A"/>
    <property type="match status" value="1"/>
</dbReference>
<feature type="compositionally biased region" description="Low complexity" evidence="5">
    <location>
        <begin position="201"/>
        <end position="216"/>
    </location>
</feature>
<gene>
    <name evidence="7" type="ORF">B1B_16056</name>
</gene>
<evidence type="ECO:0000313" key="7">
    <source>
        <dbReference type="EMBL" id="EQD37641.1"/>
    </source>
</evidence>
<name>T0YQ07_9ZZZZ</name>
<dbReference type="PANTHER" id="PTHR43584:SF3">
    <property type="entry name" value="BIFUNCTIONAL PROTEIN GLMU"/>
    <property type="match status" value="1"/>
</dbReference>
<evidence type="ECO:0000256" key="1">
    <source>
        <dbReference type="ARBA" id="ARBA00012457"/>
    </source>
</evidence>
<feature type="region of interest" description="Disordered" evidence="5">
    <location>
        <begin position="201"/>
        <end position="263"/>
    </location>
</feature>
<accession>T0YQ07</accession>
<feature type="domain" description="MobA-like NTP transferase" evidence="6">
    <location>
        <begin position="2"/>
        <end position="106"/>
    </location>
</feature>
<keyword evidence="3" id="KW-0548">Nucleotidyltransferase</keyword>
<dbReference type="InterPro" id="IPR050065">
    <property type="entry name" value="GlmU-like"/>
</dbReference>
<sequence>MLLPLAGRPLLAHVLETARALDPMRIVVVYGHRGEQLRAALAERPELLWVQQVEQRGTGHAVRLALEQVPEHARVLVLYGDVPLLRTETLRPLVEARAALAVLAAEVHDPRGYGRVVRDGLGQVRAIVEERDADPEQRQLHVINTGILAADARRLRVWVANLDCNNAQGEYYLTDVFAQAAEEGMPALCLLAADAAEAEGANDARPARRAGAAPARARSRASARCRRASGRSGAHRRARQRRLRPRCRDRHRRDPRRPRGAGR</sequence>
<dbReference type="AlphaFoldDB" id="T0YQ07"/>